<dbReference type="RefSeq" id="WP_118083834.1">
    <property type="nucleotide sequence ID" value="NZ_QRON01000011.1"/>
</dbReference>
<evidence type="ECO:0000313" key="3">
    <source>
        <dbReference type="EMBL" id="RHL26852.1"/>
    </source>
</evidence>
<organism evidence="2 6">
    <name type="scientific">Agathobacter rectalis</name>
    <dbReference type="NCBI Taxonomy" id="39491"/>
    <lineage>
        <taxon>Bacteria</taxon>
        <taxon>Bacillati</taxon>
        <taxon>Bacillota</taxon>
        <taxon>Clostridia</taxon>
        <taxon>Lachnospirales</taxon>
        <taxon>Lachnospiraceae</taxon>
        <taxon>Agathobacter</taxon>
    </lineage>
</organism>
<evidence type="ECO:0000313" key="6">
    <source>
        <dbReference type="Proteomes" id="UP000284835"/>
    </source>
</evidence>
<dbReference type="AlphaFoldDB" id="A0A414HYX8"/>
<dbReference type="EMBL" id="QRON01000011">
    <property type="protein sequence ID" value="RHL26852.1"/>
    <property type="molecule type" value="Genomic_DNA"/>
</dbReference>
<accession>A0A414HYX8</accession>
<dbReference type="Proteomes" id="UP000283431">
    <property type="component" value="Unassembled WGS sequence"/>
</dbReference>
<evidence type="ECO:0000313" key="2">
    <source>
        <dbReference type="EMBL" id="RHD95035.1"/>
    </source>
</evidence>
<dbReference type="Pfam" id="PF18941">
    <property type="entry name" value="DUF5688"/>
    <property type="match status" value="1"/>
</dbReference>
<gene>
    <name evidence="3" type="ORF">DW028_12940</name>
    <name evidence="2" type="ORF">DW775_07005</name>
    <name evidence="1" type="ORF">DW975_13765</name>
</gene>
<proteinExistence type="predicted"/>
<sequence length="332" mass="39047">MDNNLDYRVFMNQFTYELQQVMNEYCEDESYSVDLIQDKIKVDGEEKDVLTVCYSDSNLGPILYFEDKYFWYQDGHTINDLVNLTMKQLECLKEDVPLDEPFTQKNINEKIYLEPLNFEKHKEYLKDMPYEKVGDVALVARYMIDDANMFNIRYDFCRYVRMSPQEIFEIAHKNTDKDQYVCKKVSDILADILRENGMSDFYISDFITENLSVSLYALSNQAGYMGASAITSKAALDIAFEKMKLDYPDMQSMYMMVSTKDEIMLVPDKEVKDVNELKNIHMSVQAENPEECITEHVFNYNGYTKKLTISDVPQKEREQKEIDLSKKNFKAR</sequence>
<evidence type="ECO:0000313" key="5">
    <source>
        <dbReference type="Proteomes" id="UP000283431"/>
    </source>
</evidence>
<dbReference type="InterPro" id="IPR043743">
    <property type="entry name" value="DUF5688"/>
</dbReference>
<dbReference type="Proteomes" id="UP000284835">
    <property type="component" value="Unassembled WGS sequence"/>
</dbReference>
<evidence type="ECO:0000313" key="1">
    <source>
        <dbReference type="EMBL" id="RGZ73942.1"/>
    </source>
</evidence>
<dbReference type="EMBL" id="QSEN01000035">
    <property type="protein sequence ID" value="RGZ73942.1"/>
    <property type="molecule type" value="Genomic_DNA"/>
</dbReference>
<dbReference type="EMBL" id="QSJS01000007">
    <property type="protein sequence ID" value="RHD95035.1"/>
    <property type="molecule type" value="Genomic_DNA"/>
</dbReference>
<dbReference type="Proteomes" id="UP000283297">
    <property type="component" value="Unassembled WGS sequence"/>
</dbReference>
<comment type="caution">
    <text evidence="2">The sequence shown here is derived from an EMBL/GenBank/DDBJ whole genome shotgun (WGS) entry which is preliminary data.</text>
</comment>
<name>A0A414HYX8_9FIRM</name>
<reference evidence="4 5" key="1">
    <citation type="submission" date="2018-08" db="EMBL/GenBank/DDBJ databases">
        <title>A genome reference for cultivated species of the human gut microbiota.</title>
        <authorList>
            <person name="Zou Y."/>
            <person name="Xue W."/>
            <person name="Luo G."/>
        </authorList>
    </citation>
    <scope>NUCLEOTIDE SEQUENCE [LARGE SCALE GENOMIC DNA]</scope>
    <source>
        <strain evidence="3 4">AF38-24</strain>
        <strain evidence="2 6">AM30-13AC</strain>
        <strain evidence="1 5">AM48-7</strain>
    </source>
</reference>
<protein>
    <submittedName>
        <fullName evidence="2">Uncharacterized protein</fullName>
    </submittedName>
</protein>
<evidence type="ECO:0000313" key="4">
    <source>
        <dbReference type="Proteomes" id="UP000283297"/>
    </source>
</evidence>